<dbReference type="PANTHER" id="PTHR10815:SF5">
    <property type="entry name" value="METHYLATED-DNA--PROTEIN-CYSTEINE METHYLTRANSFERASE"/>
    <property type="match status" value="1"/>
</dbReference>
<dbReference type="SUPFAM" id="SSF46767">
    <property type="entry name" value="Methylated DNA-protein cysteine methyltransferase, C-terminal domain"/>
    <property type="match status" value="1"/>
</dbReference>
<accession>A0A1H3QSE8</accession>
<evidence type="ECO:0000256" key="3">
    <source>
        <dbReference type="ARBA" id="ARBA00022679"/>
    </source>
</evidence>
<reference evidence="8 9" key="1">
    <citation type="submission" date="2016-10" db="EMBL/GenBank/DDBJ databases">
        <authorList>
            <person name="de Groot N.N."/>
        </authorList>
    </citation>
    <scope>NUCLEOTIDE SEQUENCE [LARGE SCALE GENOMIC DNA]</scope>
    <source>
        <strain evidence="8 9">LMG 24775</strain>
    </source>
</reference>
<protein>
    <submittedName>
        <fullName evidence="8">Methylated-DNA-[protein]-cysteine S-methyltransferase</fullName>
    </submittedName>
</protein>
<dbReference type="Proteomes" id="UP000183417">
    <property type="component" value="Unassembled WGS sequence"/>
</dbReference>
<evidence type="ECO:0000313" key="9">
    <source>
        <dbReference type="Proteomes" id="UP000183417"/>
    </source>
</evidence>
<dbReference type="GO" id="GO:0032259">
    <property type="term" value="P:methylation"/>
    <property type="evidence" value="ECO:0007669"/>
    <property type="project" value="UniProtKB-KW"/>
</dbReference>
<dbReference type="Pfam" id="PF01035">
    <property type="entry name" value="DNA_binding_1"/>
    <property type="match status" value="1"/>
</dbReference>
<gene>
    <name evidence="8" type="ORF">SAMN05421547_11380</name>
</gene>
<dbReference type="InterPro" id="IPR001497">
    <property type="entry name" value="MethylDNA_cys_MeTrfase_AS"/>
</dbReference>
<sequence>MTGEIYSNNWLHIQYFSSVFLQCRAGGVAAGSGGSHAATIACKEKTTAMTNESTTGSPAWDPEATGHALFATRLGPCGVAWGDCGLAAFQLPEVDGPAATRTRMLRGVQLRRPGSYAAAVRAEDLPAAVAQAITGVQVLMAGHGEWTVEPSAPSAQQLRDGPVLPDLRARRMLPAGQALPDLAELALDWHGVSEFHRRVYELTRAIAPGHTRTYGEIARELGEVGLSRAVGQALGLNPFAPVIPCHRVLAAGAQPGGFSGGAGALTKLRMLEIEGAAWGGTRSLFGD</sequence>
<dbReference type="CDD" id="cd06445">
    <property type="entry name" value="ATase"/>
    <property type="match status" value="1"/>
</dbReference>
<dbReference type="InterPro" id="IPR014048">
    <property type="entry name" value="MethylDNA_cys_MeTrfase_DNA-bd"/>
</dbReference>
<dbReference type="InterPro" id="IPR036217">
    <property type="entry name" value="MethylDNA_cys_MeTrfase_DNAb"/>
</dbReference>
<keyword evidence="3 8" id="KW-0808">Transferase</keyword>
<evidence type="ECO:0000256" key="4">
    <source>
        <dbReference type="ARBA" id="ARBA00022763"/>
    </source>
</evidence>
<dbReference type="EMBL" id="FNPE01000013">
    <property type="protein sequence ID" value="SDZ15639.1"/>
    <property type="molecule type" value="Genomic_DNA"/>
</dbReference>
<comment type="catalytic activity">
    <reaction evidence="1">
        <text>a 4-O-methyl-thymidine in DNA + L-cysteinyl-[protein] = a thymidine in DNA + S-methyl-L-cysteinyl-[protein]</text>
        <dbReference type="Rhea" id="RHEA:53428"/>
        <dbReference type="Rhea" id="RHEA-COMP:10131"/>
        <dbReference type="Rhea" id="RHEA-COMP:10132"/>
        <dbReference type="Rhea" id="RHEA-COMP:13555"/>
        <dbReference type="Rhea" id="RHEA-COMP:13556"/>
        <dbReference type="ChEBI" id="CHEBI:29950"/>
        <dbReference type="ChEBI" id="CHEBI:82612"/>
        <dbReference type="ChEBI" id="CHEBI:137386"/>
        <dbReference type="ChEBI" id="CHEBI:137387"/>
        <dbReference type="EC" id="2.1.1.63"/>
    </reaction>
</comment>
<evidence type="ECO:0000256" key="6">
    <source>
        <dbReference type="ARBA" id="ARBA00049348"/>
    </source>
</evidence>
<keyword evidence="5" id="KW-0234">DNA repair</keyword>
<organism evidence="8 9">
    <name type="scientific">Delftia lacustris</name>
    <dbReference type="NCBI Taxonomy" id="558537"/>
    <lineage>
        <taxon>Bacteria</taxon>
        <taxon>Pseudomonadati</taxon>
        <taxon>Pseudomonadota</taxon>
        <taxon>Betaproteobacteria</taxon>
        <taxon>Burkholderiales</taxon>
        <taxon>Comamonadaceae</taxon>
        <taxon>Delftia</taxon>
    </lineage>
</organism>
<proteinExistence type="predicted"/>
<evidence type="ECO:0000259" key="7">
    <source>
        <dbReference type="Pfam" id="PF01035"/>
    </source>
</evidence>
<evidence type="ECO:0000256" key="2">
    <source>
        <dbReference type="ARBA" id="ARBA00022603"/>
    </source>
</evidence>
<dbReference type="GO" id="GO:0003908">
    <property type="term" value="F:methylated-DNA-[protein]-cysteine S-methyltransferase activity"/>
    <property type="evidence" value="ECO:0007669"/>
    <property type="project" value="UniProtKB-EC"/>
</dbReference>
<evidence type="ECO:0000256" key="1">
    <source>
        <dbReference type="ARBA" id="ARBA00001286"/>
    </source>
</evidence>
<dbReference type="Gene3D" id="1.10.10.10">
    <property type="entry name" value="Winged helix-like DNA-binding domain superfamily/Winged helix DNA-binding domain"/>
    <property type="match status" value="1"/>
</dbReference>
<dbReference type="NCBIfam" id="TIGR00589">
    <property type="entry name" value="ogt"/>
    <property type="match status" value="1"/>
</dbReference>
<name>A0A1H3QSE8_9BURK</name>
<evidence type="ECO:0000256" key="5">
    <source>
        <dbReference type="ARBA" id="ARBA00023204"/>
    </source>
</evidence>
<feature type="domain" description="Methylated-DNA-[protein]-cysteine S-methyltransferase DNA binding" evidence="7">
    <location>
        <begin position="194"/>
        <end position="275"/>
    </location>
</feature>
<evidence type="ECO:0000313" key="8">
    <source>
        <dbReference type="EMBL" id="SDZ15639.1"/>
    </source>
</evidence>
<dbReference type="PROSITE" id="PS00374">
    <property type="entry name" value="MGMT"/>
    <property type="match status" value="1"/>
</dbReference>
<dbReference type="GO" id="GO:0006281">
    <property type="term" value="P:DNA repair"/>
    <property type="evidence" value="ECO:0007669"/>
    <property type="project" value="UniProtKB-KW"/>
</dbReference>
<dbReference type="PANTHER" id="PTHR10815">
    <property type="entry name" value="METHYLATED-DNA--PROTEIN-CYSTEINE METHYLTRANSFERASE"/>
    <property type="match status" value="1"/>
</dbReference>
<comment type="catalytic activity">
    <reaction evidence="6">
        <text>a 6-O-methyl-2'-deoxyguanosine in DNA + L-cysteinyl-[protein] = S-methyl-L-cysteinyl-[protein] + a 2'-deoxyguanosine in DNA</text>
        <dbReference type="Rhea" id="RHEA:24000"/>
        <dbReference type="Rhea" id="RHEA-COMP:10131"/>
        <dbReference type="Rhea" id="RHEA-COMP:10132"/>
        <dbReference type="Rhea" id="RHEA-COMP:11367"/>
        <dbReference type="Rhea" id="RHEA-COMP:11368"/>
        <dbReference type="ChEBI" id="CHEBI:29950"/>
        <dbReference type="ChEBI" id="CHEBI:82612"/>
        <dbReference type="ChEBI" id="CHEBI:85445"/>
        <dbReference type="ChEBI" id="CHEBI:85448"/>
        <dbReference type="EC" id="2.1.1.63"/>
    </reaction>
</comment>
<dbReference type="InterPro" id="IPR036388">
    <property type="entry name" value="WH-like_DNA-bd_sf"/>
</dbReference>
<dbReference type="AlphaFoldDB" id="A0A1H3QSE8"/>
<keyword evidence="2 8" id="KW-0489">Methyltransferase</keyword>
<keyword evidence="4" id="KW-0227">DNA damage</keyword>